<dbReference type="CDD" id="cd02440">
    <property type="entry name" value="AdoMet_MTases"/>
    <property type="match status" value="1"/>
</dbReference>
<name>A0A1F6F2D8_9BACT</name>
<evidence type="ECO:0000313" key="1">
    <source>
        <dbReference type="EMBL" id="OGG80038.1"/>
    </source>
</evidence>
<proteinExistence type="predicted"/>
<dbReference type="AlphaFoldDB" id="A0A1F6F2D8"/>
<reference evidence="1 2" key="1">
    <citation type="journal article" date="2016" name="Nat. Commun.">
        <title>Thousands of microbial genomes shed light on interconnected biogeochemical processes in an aquifer system.</title>
        <authorList>
            <person name="Anantharaman K."/>
            <person name="Brown C.T."/>
            <person name="Hug L.A."/>
            <person name="Sharon I."/>
            <person name="Castelle C.J."/>
            <person name="Probst A.J."/>
            <person name="Thomas B.C."/>
            <person name="Singh A."/>
            <person name="Wilkins M.J."/>
            <person name="Karaoz U."/>
            <person name="Brodie E.L."/>
            <person name="Williams K.H."/>
            <person name="Hubbard S.S."/>
            <person name="Banfield J.F."/>
        </authorList>
    </citation>
    <scope>NUCLEOTIDE SEQUENCE [LARGE SCALE GENOMIC DNA]</scope>
</reference>
<dbReference type="SUPFAM" id="SSF53335">
    <property type="entry name" value="S-adenosyl-L-methionine-dependent methyltransferases"/>
    <property type="match status" value="1"/>
</dbReference>
<evidence type="ECO:0008006" key="3">
    <source>
        <dbReference type="Google" id="ProtNLM"/>
    </source>
</evidence>
<sequence>MRIVCHVCGEETKRYGEKNSHFIYRCRSCELLFVFPLPASTSEIYGKDYFEGAGGGFGYVDYDEDKEPMVPAFKKYLALIQEALSGKGRLLDVGAATGFFVRLARDAGFEATGVELSDHAASLGRSRGLDIKTGTLKDVHGTFDCVTMLDVIEHVADPRADIDRAHALLSPGGILVINTPDAGSFVARAMGLKWHLVVPPEHLYYFSRSNIRQLLESEGFEVVLNTTIGKAFTLPYVLKTLHKWTKLAIFDRLASLVARSSLARFSIPLNLRDNMFILARKVGA</sequence>
<accession>A0A1F6F2D8</accession>
<organism evidence="1 2">
    <name type="scientific">Candidatus Kaiserbacteria bacterium RIFCSPLOWO2_01_FULL_54_13</name>
    <dbReference type="NCBI Taxonomy" id="1798512"/>
    <lineage>
        <taxon>Bacteria</taxon>
        <taxon>Candidatus Kaiseribacteriota</taxon>
    </lineage>
</organism>
<dbReference type="EMBL" id="MFLZ01000014">
    <property type="protein sequence ID" value="OGG80038.1"/>
    <property type="molecule type" value="Genomic_DNA"/>
</dbReference>
<dbReference type="STRING" id="1798512.A3A39_03025"/>
<dbReference type="PANTHER" id="PTHR43861">
    <property type="entry name" value="TRANS-ACONITATE 2-METHYLTRANSFERASE-RELATED"/>
    <property type="match status" value="1"/>
</dbReference>
<dbReference type="InterPro" id="IPR029063">
    <property type="entry name" value="SAM-dependent_MTases_sf"/>
</dbReference>
<dbReference type="Gene3D" id="3.40.50.150">
    <property type="entry name" value="Vaccinia Virus protein VP39"/>
    <property type="match status" value="1"/>
</dbReference>
<protein>
    <recommendedName>
        <fullName evidence="3">Methyltransferase type 11 domain-containing protein</fullName>
    </recommendedName>
</protein>
<evidence type="ECO:0000313" key="2">
    <source>
        <dbReference type="Proteomes" id="UP000177372"/>
    </source>
</evidence>
<dbReference type="Proteomes" id="UP000177372">
    <property type="component" value="Unassembled WGS sequence"/>
</dbReference>
<gene>
    <name evidence="1" type="ORF">A3A39_03025</name>
</gene>
<dbReference type="Pfam" id="PF13489">
    <property type="entry name" value="Methyltransf_23"/>
    <property type="match status" value="1"/>
</dbReference>
<dbReference type="PANTHER" id="PTHR43861:SF6">
    <property type="entry name" value="METHYLTRANSFERASE TYPE 11"/>
    <property type="match status" value="1"/>
</dbReference>
<comment type="caution">
    <text evidence="1">The sequence shown here is derived from an EMBL/GenBank/DDBJ whole genome shotgun (WGS) entry which is preliminary data.</text>
</comment>